<dbReference type="AlphaFoldDB" id="A0A2A6CNS0"/>
<dbReference type="EnsemblMetazoa" id="PPA07168.1">
    <property type="protein sequence ID" value="PPA07168.1"/>
    <property type="gene ID" value="WBGene00096722"/>
</dbReference>
<sequence length="711" mass="80260">MCTLSIDHLQSDSPCCSYSSSHYRLMTYSSAQQFDSFANSKPPNLPFNSIQQSTTFHFTMLSIVGMVRYYPYMIGENKSETGSSKSSTSTLNSFIDSASSQKRGSITSTTSNDSFVLNIRIDEKPGRHSINAKMLAHGKLGTSKRSRFFRKSTMIGMGRYLPYGIGEKKIEEQTPKISDSSLHFHSKSSQKRSSISSTVSNDSFILNIRVDENHGLHKYFLPPRRKEKWAPILLKLVGMVRYYPYSIGDKKLEERTPKTSCASMNSYKLSIASMDYKPRKKTSTASVISIDIDDFGVHLHDAQCEFHHISRSPNQYLSSRTILPLVFTAPSLIGLVRYYPLIFGEKRPEELPTKVHAITVEPALPRSRSASDSSASTGSSQEELVTNQKAYGLFSLLIFLTNISVPLLIAAVLLKRNRVAGKSSCVFSDANYADPNDSRRRFAIDFQLLHGKEDEKETMRMLKCSVRNFPALKRRALIVLKLVEEFTPIRISRAHMCIHYCENLCKNEGELRQTTDFCYHNAHGHRYYLARIVRPGPPHSPSVCTTMASNHSTAGLSNNLLCINSTTLCQNYSEHVGSVDIVDNIERRCLRCLFRLPPSDDELARVDCYNTRGVIVFIGYSMLDFTIAFLFTVAFAYHTLLLLRDMDGMSEKTRMIHKILMKSLAMQVLTTFIGNVLYPLTFMSIHSIVHSLVILSTTPLYRRALSEIMCS</sequence>
<organism evidence="3 4">
    <name type="scientific">Pristionchus pacificus</name>
    <name type="common">Parasitic nematode worm</name>
    <dbReference type="NCBI Taxonomy" id="54126"/>
    <lineage>
        <taxon>Eukaryota</taxon>
        <taxon>Metazoa</taxon>
        <taxon>Ecdysozoa</taxon>
        <taxon>Nematoda</taxon>
        <taxon>Chromadorea</taxon>
        <taxon>Rhabditida</taxon>
        <taxon>Rhabditina</taxon>
        <taxon>Diplogasteromorpha</taxon>
        <taxon>Diplogasteroidea</taxon>
        <taxon>Neodiplogasteridae</taxon>
        <taxon>Pristionchus</taxon>
    </lineage>
</organism>
<feature type="transmembrane region" description="Helical" evidence="2">
    <location>
        <begin position="614"/>
        <end position="638"/>
    </location>
</feature>
<name>A0A2A6CNS0_PRIPA</name>
<keyword evidence="2" id="KW-0472">Membrane</keyword>
<feature type="region of interest" description="Disordered" evidence="1">
    <location>
        <begin position="174"/>
        <end position="194"/>
    </location>
</feature>
<keyword evidence="2" id="KW-0812">Transmembrane</keyword>
<dbReference type="Proteomes" id="UP000005239">
    <property type="component" value="Unassembled WGS sequence"/>
</dbReference>
<feature type="transmembrane region" description="Helical" evidence="2">
    <location>
        <begin position="390"/>
        <end position="414"/>
    </location>
</feature>
<dbReference type="PANTHER" id="PTHR22941">
    <property type="entry name" value="SERPENTINE RECEPTOR"/>
    <property type="match status" value="1"/>
</dbReference>
<evidence type="ECO:0000313" key="3">
    <source>
        <dbReference type="EnsemblMetazoa" id="PPA07168.1"/>
    </source>
</evidence>
<evidence type="ECO:0000313" key="4">
    <source>
        <dbReference type="Proteomes" id="UP000005239"/>
    </source>
</evidence>
<accession>A0A8R1U6G5</accession>
<reference evidence="3" key="2">
    <citation type="submission" date="2022-06" db="UniProtKB">
        <authorList>
            <consortium name="EnsemblMetazoa"/>
        </authorList>
    </citation>
    <scope>IDENTIFICATION</scope>
    <source>
        <strain evidence="3">PS312</strain>
    </source>
</reference>
<dbReference type="InterPro" id="IPR053220">
    <property type="entry name" value="Nematode_rcpt-like_serp_H"/>
</dbReference>
<evidence type="ECO:0000256" key="2">
    <source>
        <dbReference type="SAM" id="Phobius"/>
    </source>
</evidence>
<reference evidence="4" key="1">
    <citation type="journal article" date="2008" name="Nat. Genet.">
        <title>The Pristionchus pacificus genome provides a unique perspective on nematode lifestyle and parasitism.</title>
        <authorList>
            <person name="Dieterich C."/>
            <person name="Clifton S.W."/>
            <person name="Schuster L.N."/>
            <person name="Chinwalla A."/>
            <person name="Delehaunty K."/>
            <person name="Dinkelacker I."/>
            <person name="Fulton L."/>
            <person name="Fulton R."/>
            <person name="Godfrey J."/>
            <person name="Minx P."/>
            <person name="Mitreva M."/>
            <person name="Roeseler W."/>
            <person name="Tian H."/>
            <person name="Witte H."/>
            <person name="Yang S.P."/>
            <person name="Wilson R.K."/>
            <person name="Sommer R.J."/>
        </authorList>
    </citation>
    <scope>NUCLEOTIDE SEQUENCE [LARGE SCALE GENOMIC DNA]</scope>
    <source>
        <strain evidence="4">PS312</strain>
    </source>
</reference>
<keyword evidence="4" id="KW-1185">Reference proteome</keyword>
<proteinExistence type="predicted"/>
<keyword evidence="2" id="KW-1133">Transmembrane helix</keyword>
<evidence type="ECO:0000256" key="1">
    <source>
        <dbReference type="SAM" id="MobiDB-lite"/>
    </source>
</evidence>
<gene>
    <name evidence="3" type="primary">WBGene00096722</name>
</gene>
<dbReference type="PANTHER" id="PTHR22941:SF26">
    <property type="entry name" value="SERPENTINE RECEPTOR, CLASS H"/>
    <property type="match status" value="1"/>
</dbReference>
<protein>
    <submittedName>
        <fullName evidence="3">Uncharacterized protein</fullName>
    </submittedName>
</protein>
<accession>A0A2A6CNS0</accession>